<dbReference type="PROSITE" id="PS00028">
    <property type="entry name" value="ZINC_FINGER_C2H2_1"/>
    <property type="match status" value="1"/>
</dbReference>
<evidence type="ECO:0000256" key="4">
    <source>
        <dbReference type="ARBA" id="ARBA00022833"/>
    </source>
</evidence>
<sequence>MQPSGFSGSPQQKSKRHKKSNPTETYTVDINHYQSFYPLASPLPLSTDTTSSNHNYPNSNYLQPNSSAVAAPSGFQGSSVFDPGAFQGYQNPNSNFPLTPQESSLPNSSFNQQGYQYSEAYGSTAQIPITQPFVSPTFGTHNDRGNENQHSVNCYQVAPALPNYSIPPGYNINYDFLSTYPIPPGHESKTINPSTGTATTSEFNQIVTNSKTAESSSSKKFICSECGKQLTRKESLNNHFNSKHLKLKPHKCTNPECEGKCFTTKSDLRRHKRETHEHQTKQFVCYGELDGGKKKWGCGRTFYRRSQLKNHWKGPRSQANCGIPDGFDYVPKSIDMIHMKDIKKT</sequence>
<feature type="compositionally biased region" description="Polar residues" evidence="6">
    <location>
        <begin position="88"/>
        <end position="112"/>
    </location>
</feature>
<keyword evidence="4" id="KW-0862">Zinc</keyword>
<dbReference type="PANTHER" id="PTHR24408:SF58">
    <property type="entry name" value="TRANSCRIPTION FACTOR (TFIIIA), PUTATIVE (AFU_ORTHOLOGUE AFUA_1G05150)-RELATED"/>
    <property type="match status" value="1"/>
</dbReference>
<evidence type="ECO:0000256" key="2">
    <source>
        <dbReference type="ARBA" id="ARBA00022737"/>
    </source>
</evidence>
<evidence type="ECO:0000256" key="1">
    <source>
        <dbReference type="ARBA" id="ARBA00022723"/>
    </source>
</evidence>
<organism evidence="8 9">
    <name type="scientific">Ambrosiozyma monospora</name>
    <name type="common">Yeast</name>
    <name type="synonym">Endomycopsis monosporus</name>
    <dbReference type="NCBI Taxonomy" id="43982"/>
    <lineage>
        <taxon>Eukaryota</taxon>
        <taxon>Fungi</taxon>
        <taxon>Dikarya</taxon>
        <taxon>Ascomycota</taxon>
        <taxon>Saccharomycotina</taxon>
        <taxon>Pichiomycetes</taxon>
        <taxon>Pichiales</taxon>
        <taxon>Pichiaceae</taxon>
        <taxon>Ambrosiozyma</taxon>
    </lineage>
</organism>
<dbReference type="EMBL" id="BSXU01005266">
    <property type="protein sequence ID" value="GMG52012.1"/>
    <property type="molecule type" value="Genomic_DNA"/>
</dbReference>
<evidence type="ECO:0000313" key="9">
    <source>
        <dbReference type="Proteomes" id="UP001165063"/>
    </source>
</evidence>
<dbReference type="PROSITE" id="PS50157">
    <property type="entry name" value="ZINC_FINGER_C2H2_2"/>
    <property type="match status" value="2"/>
</dbReference>
<accession>A0A9W7DIQ6</accession>
<gene>
    <name evidence="8" type="ORF">Amon01_000728400</name>
</gene>
<feature type="region of interest" description="Disordered" evidence="6">
    <location>
        <begin position="48"/>
        <end position="112"/>
    </location>
</feature>
<feature type="compositionally biased region" description="Polar residues" evidence="6">
    <location>
        <begin position="53"/>
        <end position="68"/>
    </location>
</feature>
<evidence type="ECO:0000256" key="6">
    <source>
        <dbReference type="SAM" id="MobiDB-lite"/>
    </source>
</evidence>
<dbReference type="GO" id="GO:0008270">
    <property type="term" value="F:zinc ion binding"/>
    <property type="evidence" value="ECO:0007669"/>
    <property type="project" value="UniProtKB-KW"/>
</dbReference>
<dbReference type="OrthoDB" id="21416at2759"/>
<feature type="domain" description="C2H2-type" evidence="7">
    <location>
        <begin position="221"/>
        <end position="249"/>
    </location>
</feature>
<evidence type="ECO:0000256" key="5">
    <source>
        <dbReference type="PROSITE-ProRule" id="PRU00042"/>
    </source>
</evidence>
<dbReference type="SUPFAM" id="SSF57667">
    <property type="entry name" value="beta-beta-alpha zinc fingers"/>
    <property type="match status" value="1"/>
</dbReference>
<reference evidence="8" key="1">
    <citation type="submission" date="2023-04" db="EMBL/GenBank/DDBJ databases">
        <title>Ambrosiozyma monospora NBRC 1965.</title>
        <authorList>
            <person name="Ichikawa N."/>
            <person name="Sato H."/>
            <person name="Tonouchi N."/>
        </authorList>
    </citation>
    <scope>NUCLEOTIDE SEQUENCE</scope>
    <source>
        <strain evidence="8">NBRC 1965</strain>
    </source>
</reference>
<keyword evidence="9" id="KW-1185">Reference proteome</keyword>
<name>A0A9W7DIQ6_AMBMO</name>
<evidence type="ECO:0000259" key="7">
    <source>
        <dbReference type="PROSITE" id="PS50157"/>
    </source>
</evidence>
<evidence type="ECO:0000313" key="8">
    <source>
        <dbReference type="EMBL" id="GMG52012.1"/>
    </source>
</evidence>
<keyword evidence="1" id="KW-0479">Metal-binding</keyword>
<dbReference type="SMART" id="SM00355">
    <property type="entry name" value="ZnF_C2H2"/>
    <property type="match status" value="2"/>
</dbReference>
<feature type="domain" description="C2H2-type" evidence="7">
    <location>
        <begin position="250"/>
        <end position="281"/>
    </location>
</feature>
<proteinExistence type="predicted"/>
<dbReference type="PANTHER" id="PTHR24408">
    <property type="entry name" value="ZINC FINGER PROTEIN"/>
    <property type="match status" value="1"/>
</dbReference>
<keyword evidence="2" id="KW-0677">Repeat</keyword>
<comment type="caution">
    <text evidence="8">The sequence shown here is derived from an EMBL/GenBank/DDBJ whole genome shotgun (WGS) entry which is preliminary data.</text>
</comment>
<dbReference type="GO" id="GO:0000981">
    <property type="term" value="F:DNA-binding transcription factor activity, RNA polymerase II-specific"/>
    <property type="evidence" value="ECO:0007669"/>
    <property type="project" value="TreeGrafter"/>
</dbReference>
<dbReference type="Pfam" id="PF00096">
    <property type="entry name" value="zf-C2H2"/>
    <property type="match status" value="1"/>
</dbReference>
<dbReference type="GO" id="GO:0005634">
    <property type="term" value="C:nucleus"/>
    <property type="evidence" value="ECO:0007669"/>
    <property type="project" value="TreeGrafter"/>
</dbReference>
<dbReference type="InterPro" id="IPR036236">
    <property type="entry name" value="Znf_C2H2_sf"/>
</dbReference>
<protein>
    <submittedName>
        <fullName evidence="8">Unnamed protein product</fullName>
    </submittedName>
</protein>
<feature type="region of interest" description="Disordered" evidence="6">
    <location>
        <begin position="1"/>
        <end position="26"/>
    </location>
</feature>
<dbReference type="AlphaFoldDB" id="A0A9W7DIQ6"/>
<dbReference type="Gene3D" id="3.30.160.60">
    <property type="entry name" value="Classic Zinc Finger"/>
    <property type="match status" value="1"/>
</dbReference>
<dbReference type="InterPro" id="IPR013087">
    <property type="entry name" value="Znf_C2H2_type"/>
</dbReference>
<evidence type="ECO:0000256" key="3">
    <source>
        <dbReference type="ARBA" id="ARBA00022771"/>
    </source>
</evidence>
<feature type="compositionally biased region" description="Polar residues" evidence="6">
    <location>
        <begin position="1"/>
        <end position="12"/>
    </location>
</feature>
<keyword evidence="3 5" id="KW-0863">Zinc-finger</keyword>
<dbReference type="GO" id="GO:0043565">
    <property type="term" value="F:sequence-specific DNA binding"/>
    <property type="evidence" value="ECO:0007669"/>
    <property type="project" value="TreeGrafter"/>
</dbReference>
<dbReference type="Proteomes" id="UP001165063">
    <property type="component" value="Unassembled WGS sequence"/>
</dbReference>